<proteinExistence type="predicted"/>
<dbReference type="AlphaFoldDB" id="A0A397I1E2"/>
<organism evidence="2 4">
    <name type="scientific">Diversispora epigaea</name>
    <dbReference type="NCBI Taxonomy" id="1348612"/>
    <lineage>
        <taxon>Eukaryota</taxon>
        <taxon>Fungi</taxon>
        <taxon>Fungi incertae sedis</taxon>
        <taxon>Mucoromycota</taxon>
        <taxon>Glomeromycotina</taxon>
        <taxon>Glomeromycetes</taxon>
        <taxon>Diversisporales</taxon>
        <taxon>Diversisporaceae</taxon>
        <taxon>Diversispora</taxon>
    </lineage>
</organism>
<evidence type="ECO:0000313" key="2">
    <source>
        <dbReference type="EMBL" id="RHZ69012.1"/>
    </source>
</evidence>
<evidence type="ECO:0000313" key="4">
    <source>
        <dbReference type="Proteomes" id="UP000266861"/>
    </source>
</evidence>
<dbReference type="EMBL" id="PQFF01000265">
    <property type="protein sequence ID" value="RHZ69012.1"/>
    <property type="molecule type" value="Genomic_DNA"/>
</dbReference>
<name>A0A397I1E2_9GLOM</name>
<gene>
    <name evidence="3" type="ORF">Glove_123g97</name>
    <name evidence="2" type="ORF">Glove_291g16</name>
</gene>
<sequence length="168" mass="19600">MPLTKVLRAARKRKTNRNANGKFISNKHNKHNNNESDFNAYSKESENEYDSDEYLEKQRKYLSGFDLVWTDFAQKKKRPYTGNSTATYYCKYGPRGKFTVAAKFTNSLTNFFNPNNSDDNKNEINNEAVSFIRIDSEYNENEINKCNETSVNNKLNRHNEINSEMGVH</sequence>
<keyword evidence="4" id="KW-1185">Reference proteome</keyword>
<comment type="caution">
    <text evidence="2">The sequence shown here is derived from an EMBL/GenBank/DDBJ whole genome shotgun (WGS) entry which is preliminary data.</text>
</comment>
<accession>A0A397I1E2</accession>
<evidence type="ECO:0000313" key="3">
    <source>
        <dbReference type="EMBL" id="RHZ81200.1"/>
    </source>
</evidence>
<dbReference type="OrthoDB" id="2445810at2759"/>
<reference evidence="2 4" key="1">
    <citation type="submission" date="2018-08" db="EMBL/GenBank/DDBJ databases">
        <title>Genome and evolution of the arbuscular mycorrhizal fungus Diversispora epigaea (formerly Glomus versiforme) and its bacterial endosymbionts.</title>
        <authorList>
            <person name="Sun X."/>
            <person name="Fei Z."/>
            <person name="Harrison M."/>
        </authorList>
    </citation>
    <scope>NUCLEOTIDE SEQUENCE [LARGE SCALE GENOMIC DNA]</scope>
    <source>
        <strain evidence="2 4">IT104</strain>
    </source>
</reference>
<dbReference type="Proteomes" id="UP000266861">
    <property type="component" value="Unassembled WGS sequence"/>
</dbReference>
<dbReference type="STRING" id="1348612.A0A397I1E2"/>
<feature type="region of interest" description="Disordered" evidence="1">
    <location>
        <begin position="14"/>
        <end position="40"/>
    </location>
</feature>
<dbReference type="EMBL" id="PQFF01000115">
    <property type="protein sequence ID" value="RHZ81200.1"/>
    <property type="molecule type" value="Genomic_DNA"/>
</dbReference>
<evidence type="ECO:0000256" key="1">
    <source>
        <dbReference type="SAM" id="MobiDB-lite"/>
    </source>
</evidence>
<protein>
    <submittedName>
        <fullName evidence="2">Uncharacterized protein</fullName>
    </submittedName>
</protein>